<organism evidence="1 2">
    <name type="scientific">Phaeosphaeria nodorum (strain SN15 / ATCC MYA-4574 / FGSC 10173)</name>
    <name type="common">Glume blotch fungus</name>
    <name type="synonym">Parastagonospora nodorum</name>
    <dbReference type="NCBI Taxonomy" id="321614"/>
    <lineage>
        <taxon>Eukaryota</taxon>
        <taxon>Fungi</taxon>
        <taxon>Dikarya</taxon>
        <taxon>Ascomycota</taxon>
        <taxon>Pezizomycotina</taxon>
        <taxon>Dothideomycetes</taxon>
        <taxon>Pleosporomycetidae</taxon>
        <taxon>Pleosporales</taxon>
        <taxon>Pleosporineae</taxon>
        <taxon>Phaeosphaeriaceae</taxon>
        <taxon>Parastagonospora</taxon>
    </lineage>
</organism>
<proteinExistence type="predicted"/>
<dbReference type="AlphaFoldDB" id="Q0U3D8"/>
<dbReference type="RefSeq" id="XP_001803933.1">
    <property type="nucleotide sequence ID" value="XM_001803881.1"/>
</dbReference>
<dbReference type="VEuPathDB" id="FungiDB:JI435_137260"/>
<name>Q0U3D8_PHANO</name>
<gene>
    <name evidence="1" type="ORF">SNOG_13726</name>
</gene>
<dbReference type="EMBL" id="CH445352">
    <property type="protein sequence ID" value="EAT78750.1"/>
    <property type="molecule type" value="Genomic_DNA"/>
</dbReference>
<dbReference type="Pfam" id="PF19086">
    <property type="entry name" value="Terpene_syn_C_2"/>
    <property type="match status" value="1"/>
</dbReference>
<dbReference type="HOGENOM" id="CLU_1855998_0_0_1"/>
<dbReference type="InParanoid" id="Q0U3D8"/>
<accession>Q0U3D8</accession>
<dbReference type="InterPro" id="IPR008949">
    <property type="entry name" value="Isoprenoid_synthase_dom_sf"/>
</dbReference>
<dbReference type="Proteomes" id="UP000001055">
    <property type="component" value="Unassembled WGS sequence"/>
</dbReference>
<dbReference type="SUPFAM" id="SSF48576">
    <property type="entry name" value="Terpenoid synthases"/>
    <property type="match status" value="1"/>
</dbReference>
<dbReference type="Gene3D" id="1.10.600.10">
    <property type="entry name" value="Farnesyl Diphosphate Synthase"/>
    <property type="match status" value="1"/>
</dbReference>
<sequence length="138" mass="16137">MALDHERAITTAKSWAKFVQNVSGDEHHKRFHTLDEYLPYRVLDCGQMCRHGMVTFDMGLIIPEEEISLCHDLMEPAWQVMALQNYLFPYNKEEQDAWKYSQPDVVNALCRKKREEVVAKYLAMVERTRSDESLSLGL</sequence>
<dbReference type="STRING" id="321614.Q0U3D8"/>
<evidence type="ECO:0000313" key="1">
    <source>
        <dbReference type="EMBL" id="EAT78750.1"/>
    </source>
</evidence>
<protein>
    <submittedName>
        <fullName evidence="1">Uncharacterized protein</fullName>
    </submittedName>
</protein>
<evidence type="ECO:0000313" key="2">
    <source>
        <dbReference type="Proteomes" id="UP000001055"/>
    </source>
</evidence>
<dbReference type="KEGG" id="pno:SNOG_13726"/>
<dbReference type="OMA" id="VIMKESA"/>
<dbReference type="GeneID" id="5980855"/>
<reference evidence="2" key="1">
    <citation type="journal article" date="2007" name="Plant Cell">
        <title>Dothideomycete-plant interactions illuminated by genome sequencing and EST analysis of the wheat pathogen Stagonospora nodorum.</title>
        <authorList>
            <person name="Hane J.K."/>
            <person name="Lowe R.G."/>
            <person name="Solomon P.S."/>
            <person name="Tan K.C."/>
            <person name="Schoch C.L."/>
            <person name="Spatafora J.W."/>
            <person name="Crous P.W."/>
            <person name="Kodira C."/>
            <person name="Birren B.W."/>
            <person name="Galagan J.E."/>
            <person name="Torriani S.F."/>
            <person name="McDonald B.A."/>
            <person name="Oliver R.P."/>
        </authorList>
    </citation>
    <scope>NUCLEOTIDE SEQUENCE [LARGE SCALE GENOMIC DNA]</scope>
    <source>
        <strain evidence="2">SN15 / ATCC MYA-4574 / FGSC 10173</strain>
    </source>
</reference>
<dbReference type="eggNOG" id="ENOG502RXSR">
    <property type="taxonomic scope" value="Eukaryota"/>
</dbReference>